<dbReference type="STRING" id="306901.Q2HAI6"/>
<reference evidence="6" key="1">
    <citation type="journal article" date="2015" name="Genome Announc.">
        <title>Draft genome sequence of the cellulolytic fungus Chaetomium globosum.</title>
        <authorList>
            <person name="Cuomo C.A."/>
            <person name="Untereiner W.A."/>
            <person name="Ma L.-J."/>
            <person name="Grabherr M."/>
            <person name="Birren B.W."/>
        </authorList>
    </citation>
    <scope>NUCLEOTIDE SEQUENCE [LARGE SCALE GENOMIC DNA]</scope>
    <source>
        <strain evidence="6">ATCC 6205 / CBS 148.51 / DSM 1962 / NBRC 6347 / NRRL 1970</strain>
    </source>
</reference>
<feature type="compositionally biased region" description="Polar residues" evidence="3">
    <location>
        <begin position="517"/>
        <end position="530"/>
    </location>
</feature>
<feature type="compositionally biased region" description="Low complexity" evidence="3">
    <location>
        <begin position="1"/>
        <end position="12"/>
    </location>
</feature>
<feature type="compositionally biased region" description="Polar residues" evidence="3">
    <location>
        <begin position="538"/>
        <end position="548"/>
    </location>
</feature>
<dbReference type="RefSeq" id="XP_001229284.1">
    <property type="nucleotide sequence ID" value="XM_001229283.1"/>
</dbReference>
<feature type="compositionally biased region" description="Low complexity" evidence="3">
    <location>
        <begin position="444"/>
        <end position="453"/>
    </location>
</feature>
<dbReference type="InterPro" id="IPR006630">
    <property type="entry name" value="La_HTH"/>
</dbReference>
<protein>
    <recommendedName>
        <fullName evidence="4">HTH La-type RNA-binding domain-containing protein</fullName>
    </recommendedName>
</protein>
<dbReference type="eggNOG" id="KOG2590">
    <property type="taxonomic scope" value="Eukaryota"/>
</dbReference>
<dbReference type="PANTHER" id="PTHR22792">
    <property type="entry name" value="LUPUS LA PROTEIN-RELATED"/>
    <property type="match status" value="1"/>
</dbReference>
<feature type="domain" description="HTH La-type RNA-binding" evidence="4">
    <location>
        <begin position="611"/>
        <end position="711"/>
    </location>
</feature>
<dbReference type="Gene3D" id="1.10.10.10">
    <property type="entry name" value="Winged helix-like DNA-binding domain superfamily/Winged helix DNA-binding domain"/>
    <property type="match status" value="1"/>
</dbReference>
<dbReference type="GO" id="GO:0005829">
    <property type="term" value="C:cytosol"/>
    <property type="evidence" value="ECO:0007669"/>
    <property type="project" value="TreeGrafter"/>
</dbReference>
<evidence type="ECO:0000256" key="2">
    <source>
        <dbReference type="PROSITE-ProRule" id="PRU00332"/>
    </source>
</evidence>
<dbReference type="PROSITE" id="PS50961">
    <property type="entry name" value="HTH_LA"/>
    <property type="match status" value="1"/>
</dbReference>
<feature type="compositionally biased region" description="Low complexity" evidence="3">
    <location>
        <begin position="42"/>
        <end position="58"/>
    </location>
</feature>
<dbReference type="OrthoDB" id="340227at2759"/>
<dbReference type="PANTHER" id="PTHR22792:SF132">
    <property type="entry name" value="LA-RELATED PROTEIN 1"/>
    <property type="match status" value="1"/>
</dbReference>
<feature type="compositionally biased region" description="Basic and acidic residues" evidence="3">
    <location>
        <begin position="483"/>
        <end position="493"/>
    </location>
</feature>
<feature type="compositionally biased region" description="Low complexity" evidence="3">
    <location>
        <begin position="803"/>
        <end position="819"/>
    </location>
</feature>
<dbReference type="GO" id="GO:0010494">
    <property type="term" value="C:cytoplasmic stress granule"/>
    <property type="evidence" value="ECO:0007669"/>
    <property type="project" value="TreeGrafter"/>
</dbReference>
<gene>
    <name evidence="5" type="ORF">CHGG_02768</name>
</gene>
<accession>Q2HAI6</accession>
<dbReference type="AlphaFoldDB" id="Q2HAI6"/>
<dbReference type="VEuPathDB" id="FungiDB:CHGG_02768"/>
<dbReference type="GeneID" id="4388373"/>
<dbReference type="GO" id="GO:0045727">
    <property type="term" value="P:positive regulation of translation"/>
    <property type="evidence" value="ECO:0007669"/>
    <property type="project" value="TreeGrafter"/>
</dbReference>
<feature type="compositionally biased region" description="Polar residues" evidence="3">
    <location>
        <begin position="16"/>
        <end position="36"/>
    </location>
</feature>
<keyword evidence="6" id="KW-1185">Reference proteome</keyword>
<dbReference type="InterPro" id="IPR006607">
    <property type="entry name" value="DM15"/>
</dbReference>
<name>Q2HAI6_CHAGB</name>
<dbReference type="GO" id="GO:0048255">
    <property type="term" value="P:mRNA stabilization"/>
    <property type="evidence" value="ECO:0007669"/>
    <property type="project" value="InterPro"/>
</dbReference>
<dbReference type="HOGENOM" id="CLU_005100_0_0_1"/>
<dbReference type="GO" id="GO:0000339">
    <property type="term" value="F:RNA cap binding"/>
    <property type="evidence" value="ECO:0007669"/>
    <property type="project" value="InterPro"/>
</dbReference>
<evidence type="ECO:0000256" key="3">
    <source>
        <dbReference type="SAM" id="MobiDB-lite"/>
    </source>
</evidence>
<evidence type="ECO:0000313" key="5">
    <source>
        <dbReference type="EMBL" id="EAQ90833.1"/>
    </source>
</evidence>
<dbReference type="EMBL" id="CH408030">
    <property type="protein sequence ID" value="EAQ90833.1"/>
    <property type="molecule type" value="Genomic_DNA"/>
</dbReference>
<dbReference type="Pfam" id="PF21071">
    <property type="entry name" value="LARP1_HEAT"/>
    <property type="match status" value="1"/>
</dbReference>
<dbReference type="InterPro" id="IPR036388">
    <property type="entry name" value="WH-like_DNA-bd_sf"/>
</dbReference>
<dbReference type="SUPFAM" id="SSF46785">
    <property type="entry name" value="Winged helix' DNA-binding domain"/>
    <property type="match status" value="1"/>
</dbReference>
<dbReference type="InParanoid" id="Q2HAI6"/>
<dbReference type="CDD" id="cd07323">
    <property type="entry name" value="LAM"/>
    <property type="match status" value="1"/>
</dbReference>
<feature type="compositionally biased region" description="Low complexity" evidence="3">
    <location>
        <begin position="358"/>
        <end position="380"/>
    </location>
</feature>
<feature type="compositionally biased region" description="Basic and acidic residues" evidence="3">
    <location>
        <begin position="289"/>
        <end position="313"/>
    </location>
</feature>
<dbReference type="InterPro" id="IPR036390">
    <property type="entry name" value="WH_DNA-bd_sf"/>
</dbReference>
<sequence length="958" mass="102478">MSAAAFSYAQAARGRTVSQPSQQETSSPAPSTTGSQGKDDASTGATSVTAPSVTSTSPDIRDTEQTAHTLVENGFSKQDPEAASVAGSNSSSASVAEQPDKTTEDTGAKSIDGQATSRSQSEDKASRSTSRTSRANDGAEGRKGRKGKKGRFNDKEAPTDQNQEEDAEKVKEPPKPVILTEAPLPTVNPWAKRMEAQKVVQVKGSDAPAADGESKPSPSSEEAGSRGTVSSGVNGDKWPQKKSTEALRLADQAPRRSGPRGSRAGDKDEKSSVALPPVADPTSWPDPKSAAEREQPARKAQEKIDTVVEKENLDEAGPTRKKTWEKLEIVHSVVFETQLPPLRGSKPRGGAARGGREAGSMRGSHPATAAAAAPQTTTGAVSDKVPSPGGSAGPKPTTTRPREGSIPSRGASLPKRASIDVASRDQRKPTVPSSTTEQARDTSLDASSSSKRASATRDIRLENDSLSSEGGQTAARAAPQDRQSYHARGEYTKDSQQYPRDGRPERGRGGFRARGGHNNSSHIPSASYPTNGHYPAPSSFQSRQNPNAHSPPPFSNQFPVSFGHSSRGRGNKWASSSQSAGRNGAGATGFPPKVAQANEFAVGQYPPYMYSPVFDASVPILKTQVEYYLSVENLCKDYYLRQHMDGQGFVHLATIAAFKRIKARTGTPYAKPDPQFATHFPVPMVPQPYPPAAVGGYPAFAEDQMYQPPFVNGAAYDPSVTNGALNGHHHSHETRLSAGVPEYAPPQSPVTLESMTNFPDSQVDNLMVVLDYDDKGNAGPAGPVSVAGYVSDSNQAATSHNVSGEAGTGSASAEAGQSERGIVWVDEQASAPTKEQRDRKPYTEIRKAALEQRQTAKASETPKEMQKLYKFWSQMLLNDFNAKVYEEFRGLAFEDALREAPSRHGLKSLLEFYDKLLLKTNTRKPWPQDRAVPEIFTAHMNEAMELDNKLSGKDAAMA</sequence>
<dbReference type="OMA" id="WPTPQVA"/>
<evidence type="ECO:0000256" key="1">
    <source>
        <dbReference type="ARBA" id="ARBA00022884"/>
    </source>
</evidence>
<evidence type="ECO:0000313" key="6">
    <source>
        <dbReference type="Proteomes" id="UP000001056"/>
    </source>
</evidence>
<feature type="region of interest" description="Disordered" evidence="3">
    <location>
        <begin position="1"/>
        <end position="590"/>
    </location>
</feature>
<evidence type="ECO:0000259" key="4">
    <source>
        <dbReference type="PROSITE" id="PS50961"/>
    </source>
</evidence>
<feature type="compositionally biased region" description="Basic and acidic residues" evidence="3">
    <location>
        <begin position="98"/>
        <end position="107"/>
    </location>
</feature>
<feature type="compositionally biased region" description="Polar residues" evidence="3">
    <location>
        <begin position="216"/>
        <end position="233"/>
    </location>
</feature>
<organism evidence="5 6">
    <name type="scientific">Chaetomium globosum (strain ATCC 6205 / CBS 148.51 / DSM 1962 / NBRC 6347 / NRRL 1970)</name>
    <name type="common">Soil fungus</name>
    <dbReference type="NCBI Taxonomy" id="306901"/>
    <lineage>
        <taxon>Eukaryota</taxon>
        <taxon>Fungi</taxon>
        <taxon>Dikarya</taxon>
        <taxon>Ascomycota</taxon>
        <taxon>Pezizomycotina</taxon>
        <taxon>Sordariomycetes</taxon>
        <taxon>Sordariomycetidae</taxon>
        <taxon>Sordariales</taxon>
        <taxon>Chaetomiaceae</taxon>
        <taxon>Chaetomium</taxon>
    </lineage>
</organism>
<dbReference type="SMART" id="SM00715">
    <property type="entry name" value="LA"/>
    <property type="match status" value="1"/>
</dbReference>
<proteinExistence type="predicted"/>
<feature type="region of interest" description="Disordered" evidence="3">
    <location>
        <begin position="797"/>
        <end position="819"/>
    </location>
</feature>
<dbReference type="InterPro" id="IPR045180">
    <property type="entry name" value="La_dom_prot"/>
</dbReference>
<dbReference type="Pfam" id="PF05383">
    <property type="entry name" value="La"/>
    <property type="match status" value="1"/>
</dbReference>
<feature type="compositionally biased region" description="Low complexity" evidence="3">
    <location>
        <begin position="82"/>
        <end position="96"/>
    </location>
</feature>
<keyword evidence="1 2" id="KW-0694">RNA-binding</keyword>
<dbReference type="Proteomes" id="UP000001056">
    <property type="component" value="Unassembled WGS sequence"/>
</dbReference>